<protein>
    <recommendedName>
        <fullName evidence="7">ESX secretion-associated protein EspG</fullName>
    </recommendedName>
</protein>
<accession>K6X087</accession>
<comment type="subcellular location">
    <subcellularLocation>
        <location evidence="1">Cytoplasm</location>
    </subcellularLocation>
</comment>
<evidence type="ECO:0000313" key="6">
    <source>
        <dbReference type="Proteomes" id="UP000008363"/>
    </source>
</evidence>
<dbReference type="EMBL" id="BAHC01000168">
    <property type="protein sequence ID" value="GAB92214.1"/>
    <property type="molecule type" value="Genomic_DNA"/>
</dbReference>
<dbReference type="STRING" id="1108045.GORHZ_168_00110"/>
<keyword evidence="4" id="KW-0143">Chaperone</keyword>
<evidence type="ECO:0000313" key="5">
    <source>
        <dbReference type="EMBL" id="GAB92214.1"/>
    </source>
</evidence>
<organism evidence="5 6">
    <name type="scientific">Gordonia rhizosphera NBRC 16068</name>
    <dbReference type="NCBI Taxonomy" id="1108045"/>
    <lineage>
        <taxon>Bacteria</taxon>
        <taxon>Bacillati</taxon>
        <taxon>Actinomycetota</taxon>
        <taxon>Actinomycetes</taxon>
        <taxon>Mycobacteriales</taxon>
        <taxon>Gordoniaceae</taxon>
        <taxon>Gordonia</taxon>
    </lineage>
</organism>
<evidence type="ECO:0000256" key="1">
    <source>
        <dbReference type="ARBA" id="ARBA00004496"/>
    </source>
</evidence>
<dbReference type="AlphaFoldDB" id="K6X087"/>
<keyword evidence="6" id="KW-1185">Reference proteome</keyword>
<comment type="similarity">
    <text evidence="2">Belongs to the EspG family.</text>
</comment>
<comment type="caution">
    <text evidence="5">The sequence shown here is derived from an EMBL/GenBank/DDBJ whole genome shotgun (WGS) entry which is preliminary data.</text>
</comment>
<reference evidence="5" key="1">
    <citation type="submission" date="2012-08" db="EMBL/GenBank/DDBJ databases">
        <title>Whole genome shotgun sequence of Gordonia rhizosphera NBRC 16068.</title>
        <authorList>
            <person name="Takarada H."/>
            <person name="Isaki S."/>
            <person name="Hosoyama A."/>
            <person name="Tsuchikane K."/>
            <person name="Katsumata H."/>
            <person name="Baba S."/>
            <person name="Ohji S."/>
            <person name="Yamazaki S."/>
            <person name="Fujita N."/>
        </authorList>
    </citation>
    <scope>NUCLEOTIDE SEQUENCE [LARGE SCALE GENOMIC DNA]</scope>
    <source>
        <strain evidence="5">NBRC 16068</strain>
    </source>
</reference>
<evidence type="ECO:0008006" key="7">
    <source>
        <dbReference type="Google" id="ProtNLM"/>
    </source>
</evidence>
<dbReference type="eggNOG" id="ENOG5033V9A">
    <property type="taxonomic scope" value="Bacteria"/>
</dbReference>
<dbReference type="InterPro" id="IPR025734">
    <property type="entry name" value="EspG"/>
</dbReference>
<dbReference type="Pfam" id="PF14011">
    <property type="entry name" value="ESX-1_EspG"/>
    <property type="match status" value="1"/>
</dbReference>
<sequence length="268" mass="28703">MWDTIPDVRHTISVDSLWRLGELVDLQIWPTVLDMSARFDTIEAYRAGVARADAELLTAGVLGPEGVAENLHMALSIVGGPESELQVRVFGGDGVRRISLTRRGRDHVLVLRYGDEVRIEIVSVDGIDSAAKKIVDCLGDGAAADVASVSVPSAELAARLDAATTAPEYSDTLYALGVDQRESTRLGAALADCQGYAEIVAYESFQGRTHEASGAVAIYETARGRVVGSPSVSPDGQMWTTLSAGSGHRIKQAIGLLVETLPNRRWME</sequence>
<evidence type="ECO:0000256" key="2">
    <source>
        <dbReference type="ARBA" id="ARBA00006411"/>
    </source>
</evidence>
<evidence type="ECO:0000256" key="3">
    <source>
        <dbReference type="ARBA" id="ARBA00022490"/>
    </source>
</evidence>
<dbReference type="OrthoDB" id="3681944at2"/>
<evidence type="ECO:0000256" key="4">
    <source>
        <dbReference type="ARBA" id="ARBA00023186"/>
    </source>
</evidence>
<dbReference type="Proteomes" id="UP000008363">
    <property type="component" value="Unassembled WGS sequence"/>
</dbReference>
<gene>
    <name evidence="5" type="ORF">GORHZ_168_00110</name>
</gene>
<dbReference type="RefSeq" id="WP_006336403.1">
    <property type="nucleotide sequence ID" value="NZ_BAHC01000168.1"/>
</dbReference>
<proteinExistence type="inferred from homology"/>
<keyword evidence="3" id="KW-0963">Cytoplasm</keyword>
<name>K6X087_9ACTN</name>